<dbReference type="GO" id="GO:0005634">
    <property type="term" value="C:nucleus"/>
    <property type="evidence" value="ECO:0007669"/>
    <property type="project" value="UniProtKB-SubCell"/>
</dbReference>
<evidence type="ECO:0000256" key="2">
    <source>
        <dbReference type="ARBA" id="ARBA00009001"/>
    </source>
</evidence>
<reference evidence="13" key="3">
    <citation type="submission" date="2025-09" db="UniProtKB">
        <authorList>
            <consortium name="Ensembl"/>
        </authorList>
    </citation>
    <scope>IDENTIFICATION</scope>
</reference>
<dbReference type="GO" id="GO:0003677">
    <property type="term" value="F:DNA binding"/>
    <property type="evidence" value="ECO:0007669"/>
    <property type="project" value="UniProtKB-KW"/>
</dbReference>
<evidence type="ECO:0000256" key="3">
    <source>
        <dbReference type="ARBA" id="ARBA00013386"/>
    </source>
</evidence>
<accession>A0A8D2G4Q8</accession>
<name>A0A8D2G4Q8_THEGE</name>
<dbReference type="Proteomes" id="UP000694411">
    <property type="component" value="Chromosome 7b"/>
</dbReference>
<evidence type="ECO:0000256" key="5">
    <source>
        <dbReference type="ARBA" id="ARBA00023125"/>
    </source>
</evidence>
<evidence type="ECO:0000256" key="11">
    <source>
        <dbReference type="SAM" id="MobiDB-lite"/>
    </source>
</evidence>
<dbReference type="Pfam" id="PF02229">
    <property type="entry name" value="PC4"/>
    <property type="match status" value="1"/>
</dbReference>
<keyword evidence="6" id="KW-0804">Transcription</keyword>
<feature type="compositionally biased region" description="Low complexity" evidence="11">
    <location>
        <begin position="7"/>
        <end position="18"/>
    </location>
</feature>
<reference evidence="13" key="2">
    <citation type="submission" date="2025-08" db="UniProtKB">
        <authorList>
            <consortium name="Ensembl"/>
        </authorList>
    </citation>
    <scope>IDENTIFICATION</scope>
</reference>
<keyword evidence="14" id="KW-1185">Reference proteome</keyword>
<dbReference type="InterPro" id="IPR009044">
    <property type="entry name" value="ssDNA-bd_transcriptional_reg"/>
</dbReference>
<evidence type="ECO:0000256" key="7">
    <source>
        <dbReference type="ARBA" id="ARBA00023242"/>
    </source>
</evidence>
<feature type="domain" description="Transcriptional coactivator p15 (PC4) C-terminal" evidence="12">
    <location>
        <begin position="88"/>
        <end position="115"/>
    </location>
</feature>
<evidence type="ECO:0000256" key="9">
    <source>
        <dbReference type="ARBA" id="ARBA00025843"/>
    </source>
</evidence>
<keyword evidence="5" id="KW-0238">DNA-binding</keyword>
<dbReference type="Ensembl" id="ENSTGET00000035646.1">
    <property type="protein sequence ID" value="ENSTGEP00000029972.1"/>
    <property type="gene ID" value="ENSTGEG00000024057.1"/>
</dbReference>
<organism evidence="13 14">
    <name type="scientific">Theropithecus gelada</name>
    <name type="common">Gelada baboon</name>
    <dbReference type="NCBI Taxonomy" id="9565"/>
    <lineage>
        <taxon>Eukaryota</taxon>
        <taxon>Metazoa</taxon>
        <taxon>Chordata</taxon>
        <taxon>Craniata</taxon>
        <taxon>Vertebrata</taxon>
        <taxon>Euteleostomi</taxon>
        <taxon>Mammalia</taxon>
        <taxon>Eutheria</taxon>
        <taxon>Euarchontoglires</taxon>
        <taxon>Primates</taxon>
        <taxon>Haplorrhini</taxon>
        <taxon>Catarrhini</taxon>
        <taxon>Cercopithecidae</taxon>
        <taxon>Cercopithecinae</taxon>
        <taxon>Theropithecus</taxon>
    </lineage>
</organism>
<comment type="function">
    <text evidence="8">General coactivator that functions cooperatively with TAFs and mediates functional interactions between upstream activators and the general transcriptional machinery. May be involved in stabilizing the multiprotein transcription complex. Binds single-stranded DNA. Also binds, in vitro, non-specifically to double-stranded DNA (ds DNA).</text>
</comment>
<dbReference type="AlphaFoldDB" id="A0A8D2G4Q8"/>
<evidence type="ECO:0000256" key="10">
    <source>
        <dbReference type="ARBA" id="ARBA00031984"/>
    </source>
</evidence>
<dbReference type="InterPro" id="IPR045125">
    <property type="entry name" value="Sub1/Tcp4-like"/>
</dbReference>
<keyword evidence="4" id="KW-0805">Transcription regulation</keyword>
<evidence type="ECO:0000256" key="8">
    <source>
        <dbReference type="ARBA" id="ARBA00024848"/>
    </source>
</evidence>
<proteinExistence type="inferred from homology"/>
<dbReference type="Gene3D" id="2.30.31.10">
    <property type="entry name" value="Transcriptional Coactivator Pc4, Chain A"/>
    <property type="match status" value="1"/>
</dbReference>
<comment type="subunit">
    <text evidence="9">Homodimer. Interacts with CSTF2.</text>
</comment>
<dbReference type="PANTHER" id="PTHR13215">
    <property type="entry name" value="RNA POLYMERASE II TRANSCRIPTIONAL COACTIVATOR"/>
    <property type="match status" value="1"/>
</dbReference>
<comment type="similarity">
    <text evidence="2">Belongs to the transcriptional coactivator PC4 family.</text>
</comment>
<dbReference type="GO" id="GO:0003713">
    <property type="term" value="F:transcription coactivator activity"/>
    <property type="evidence" value="ECO:0007669"/>
    <property type="project" value="InterPro"/>
</dbReference>
<comment type="subcellular location">
    <subcellularLocation>
        <location evidence="1">Nucleus</location>
    </subcellularLocation>
</comment>
<evidence type="ECO:0000256" key="4">
    <source>
        <dbReference type="ARBA" id="ARBA00023015"/>
    </source>
</evidence>
<evidence type="ECO:0000256" key="1">
    <source>
        <dbReference type="ARBA" id="ARBA00004123"/>
    </source>
</evidence>
<evidence type="ECO:0000259" key="12">
    <source>
        <dbReference type="Pfam" id="PF02229"/>
    </source>
</evidence>
<feature type="compositionally biased region" description="Low complexity" evidence="11">
    <location>
        <begin position="50"/>
        <end position="59"/>
    </location>
</feature>
<dbReference type="GO" id="GO:0060261">
    <property type="term" value="P:positive regulation of transcription initiation by RNA polymerase II"/>
    <property type="evidence" value="ECO:0007669"/>
    <property type="project" value="InterPro"/>
</dbReference>
<sequence length="118" mass="13484">MRKSKELASSSSSNSGSDSDVDKKLKRKKQVAPERPVKKQKTGETRRALSSSKENSSSSTDENLMFQVRKMKYISVVWDFKGELILDNWMDPEGEMKPGREGISLNLEQRSQLKEQIF</sequence>
<dbReference type="SUPFAM" id="SSF54447">
    <property type="entry name" value="ssDNA-binding transcriptional regulator domain"/>
    <property type="match status" value="1"/>
</dbReference>
<evidence type="ECO:0000313" key="14">
    <source>
        <dbReference type="Proteomes" id="UP000694411"/>
    </source>
</evidence>
<keyword evidence="7" id="KW-0539">Nucleus</keyword>
<reference evidence="13" key="1">
    <citation type="submission" date="2018-05" db="EMBL/GenBank/DDBJ databases">
        <title>Whole genome of Theropithecus gelada.</title>
        <authorList>
            <person name="Chiou K.L."/>
            <person name="Snyder-Mackler N."/>
        </authorList>
    </citation>
    <scope>NUCLEOTIDE SEQUENCE [LARGE SCALE GENOMIC DNA]</scope>
</reference>
<feature type="compositionally biased region" description="Basic and acidic residues" evidence="11">
    <location>
        <begin position="31"/>
        <end position="47"/>
    </location>
</feature>
<protein>
    <recommendedName>
        <fullName evidence="3">Activated RNA polymerase II transcriptional coactivator p15</fullName>
    </recommendedName>
    <alternativeName>
        <fullName evidence="10">SUB1 homolog</fullName>
    </alternativeName>
</protein>
<evidence type="ECO:0000256" key="6">
    <source>
        <dbReference type="ARBA" id="ARBA00023163"/>
    </source>
</evidence>
<evidence type="ECO:0000313" key="13">
    <source>
        <dbReference type="Ensembl" id="ENSTGEP00000029972.1"/>
    </source>
</evidence>
<dbReference type="InterPro" id="IPR003173">
    <property type="entry name" value="PC4_C"/>
</dbReference>
<feature type="region of interest" description="Disordered" evidence="11">
    <location>
        <begin position="1"/>
        <end position="63"/>
    </location>
</feature>